<evidence type="ECO:0000256" key="7">
    <source>
        <dbReference type="ARBA" id="ARBA00022968"/>
    </source>
</evidence>
<organism evidence="16 17">
    <name type="scientific">Brassica carinata</name>
    <name type="common">Ethiopian mustard</name>
    <name type="synonym">Abyssinian cabbage</name>
    <dbReference type="NCBI Taxonomy" id="52824"/>
    <lineage>
        <taxon>Eukaryota</taxon>
        <taxon>Viridiplantae</taxon>
        <taxon>Streptophyta</taxon>
        <taxon>Embryophyta</taxon>
        <taxon>Tracheophyta</taxon>
        <taxon>Spermatophyta</taxon>
        <taxon>Magnoliopsida</taxon>
        <taxon>eudicotyledons</taxon>
        <taxon>Gunneridae</taxon>
        <taxon>Pentapetalae</taxon>
        <taxon>rosids</taxon>
        <taxon>malvids</taxon>
        <taxon>Brassicales</taxon>
        <taxon>Brassicaceae</taxon>
        <taxon>Brassiceae</taxon>
        <taxon>Brassica</taxon>
    </lineage>
</organism>
<evidence type="ECO:0000256" key="3">
    <source>
        <dbReference type="ARBA" id="ARBA00022676"/>
    </source>
</evidence>
<comment type="subcellular location">
    <subcellularLocation>
        <location evidence="2">Golgi apparatus membrane</location>
        <topology evidence="2">Single-pass type II membrane protein</topology>
    </subcellularLocation>
</comment>
<feature type="transmembrane region" description="Helical" evidence="15">
    <location>
        <begin position="71"/>
        <end position="89"/>
    </location>
</feature>
<dbReference type="OrthoDB" id="2014201at2759"/>
<evidence type="ECO:0000256" key="12">
    <source>
        <dbReference type="ARBA" id="ARBA00038162"/>
    </source>
</evidence>
<dbReference type="GO" id="GO:0071555">
    <property type="term" value="P:cell wall organization"/>
    <property type="evidence" value="ECO:0007669"/>
    <property type="project" value="UniProtKB-KW"/>
</dbReference>
<comment type="cofactor">
    <cofactor evidence="1">
        <name>Mn(2+)</name>
        <dbReference type="ChEBI" id="CHEBI:29035"/>
    </cofactor>
</comment>
<evidence type="ECO:0000256" key="5">
    <source>
        <dbReference type="ARBA" id="ARBA00022692"/>
    </source>
</evidence>
<dbReference type="AlphaFoldDB" id="A0A8X8AZV8"/>
<reference evidence="16 17" key="1">
    <citation type="submission" date="2020-02" db="EMBL/GenBank/DDBJ databases">
        <authorList>
            <person name="Ma Q."/>
            <person name="Huang Y."/>
            <person name="Song X."/>
            <person name="Pei D."/>
        </authorList>
    </citation>
    <scope>NUCLEOTIDE SEQUENCE [LARGE SCALE GENOMIC DNA]</scope>
    <source>
        <strain evidence="16">Sxm20200214</strain>
        <tissue evidence="16">Leaf</tissue>
    </source>
</reference>
<name>A0A8X8AZV8_BRACI</name>
<dbReference type="GO" id="GO:0046872">
    <property type="term" value="F:metal ion binding"/>
    <property type="evidence" value="ECO:0007669"/>
    <property type="project" value="UniProtKB-KW"/>
</dbReference>
<evidence type="ECO:0000256" key="4">
    <source>
        <dbReference type="ARBA" id="ARBA00022679"/>
    </source>
</evidence>
<feature type="region of interest" description="Disordered" evidence="14">
    <location>
        <begin position="1"/>
        <end position="20"/>
    </location>
</feature>
<evidence type="ECO:0000313" key="16">
    <source>
        <dbReference type="EMBL" id="KAG2317635.1"/>
    </source>
</evidence>
<accession>A0A8X8AZV8</accession>
<keyword evidence="10" id="KW-0464">Manganese</keyword>
<keyword evidence="6" id="KW-0479">Metal-binding</keyword>
<dbReference type="Proteomes" id="UP000886595">
    <property type="component" value="Unassembled WGS sequence"/>
</dbReference>
<dbReference type="InterPro" id="IPR002495">
    <property type="entry name" value="Glyco_trans_8"/>
</dbReference>
<proteinExistence type="inferred from homology"/>
<dbReference type="Gene3D" id="3.90.550.10">
    <property type="entry name" value="Spore Coat Polysaccharide Biosynthesis Protein SpsA, Chain A"/>
    <property type="match status" value="1"/>
</dbReference>
<comment type="similarity">
    <text evidence="12">Belongs to the glycosyltransferase 8 family. Glycogenin subfamily.</text>
</comment>
<dbReference type="Pfam" id="PF01501">
    <property type="entry name" value="Glyco_transf_8"/>
    <property type="match status" value="1"/>
</dbReference>
<evidence type="ECO:0000256" key="13">
    <source>
        <dbReference type="RuleBase" id="RU362027"/>
    </source>
</evidence>
<dbReference type="SUPFAM" id="SSF53448">
    <property type="entry name" value="Nucleotide-diphospho-sugar transferases"/>
    <property type="match status" value="1"/>
</dbReference>
<keyword evidence="8 15" id="KW-1133">Transmembrane helix</keyword>
<evidence type="ECO:0000256" key="14">
    <source>
        <dbReference type="SAM" id="MobiDB-lite"/>
    </source>
</evidence>
<sequence>MANSPAAPAATAPPGDSRRRLTASISEAICKRRFRRNSKGGGRPDMVKPFNIINFPTGDKNSSCCCSKFQIVKVLLFLLLLATLFTIIYSPEVYHHSLSHSSSRWIWRRQDSRYVSDLEINWDDVTKTLESVVEEGRTIGVLNFDSNEIQRWRELAKTKDNDDEENVVVLDLDYADKNVTWDALYPEWIDEEQETEVPVCPDLPKIKVPTRKLDLIVVKLPCRREGNWSRDVGRLHLQMAAATVAASAKGFFRGHVLFVSRCFPIPNLFRCKDLVARRGDVWLYKPNLDTLRDKLQLPIGSCELSLPLGITERPSLGNPRREAYATILHSAHVYVCGAIAAAQSIRQSGSTRDLVILVDDNISGYHRSGLEAAGWQIRTIQRIRNPKAEKDAYNEWNYSKFRLWQLTDYDKIIFIDADLLILRNIDFLFSMPQISATGNNGTLFNSGVMVIEPCNCTFQLLMEHINEIESYNGGDQGYLNEVFTWWHRIPKHMNFLKHFWVGDEDDVRRKKTELFGAEPPILYVLHYLGMKPWLCYRDYDCNFNSDIFVEFATDIAHRRWWMVHDAMPKELHQFCYLRSKQKAQLEYDRRQAEAANYTDGHWKIRVKDPRFKICIDKLCNWKSMLGHWGETNSNWTDDEFFVPTPPAITAVRRSSLPGNNL</sequence>
<keyword evidence="3" id="KW-0328">Glycosyltransferase</keyword>
<evidence type="ECO:0000256" key="15">
    <source>
        <dbReference type="SAM" id="Phobius"/>
    </source>
</evidence>
<evidence type="ECO:0000256" key="11">
    <source>
        <dbReference type="ARBA" id="ARBA00023316"/>
    </source>
</evidence>
<dbReference type="InterPro" id="IPR050587">
    <property type="entry name" value="GNT1/Glycosyltrans_8"/>
</dbReference>
<evidence type="ECO:0000313" key="17">
    <source>
        <dbReference type="Proteomes" id="UP000886595"/>
    </source>
</evidence>
<evidence type="ECO:0000256" key="8">
    <source>
        <dbReference type="ARBA" id="ARBA00022989"/>
    </source>
</evidence>
<evidence type="ECO:0000256" key="9">
    <source>
        <dbReference type="ARBA" id="ARBA00023136"/>
    </source>
</evidence>
<evidence type="ECO:0000256" key="6">
    <source>
        <dbReference type="ARBA" id="ARBA00022723"/>
    </source>
</evidence>
<keyword evidence="7" id="KW-0735">Signal-anchor</keyword>
<comment type="caution">
    <text evidence="16">The sequence shown here is derived from an EMBL/GenBank/DDBJ whole genome shotgun (WGS) entry which is preliminary data.</text>
</comment>
<dbReference type="EC" id="2.4.1.-" evidence="13"/>
<dbReference type="PANTHER" id="PTHR11183">
    <property type="entry name" value="GLYCOGENIN SUBFAMILY MEMBER"/>
    <property type="match status" value="1"/>
</dbReference>
<keyword evidence="9 15" id="KW-0472">Membrane</keyword>
<keyword evidence="11" id="KW-0961">Cell wall biogenesis/degradation</keyword>
<keyword evidence="17" id="KW-1185">Reference proteome</keyword>
<gene>
    <name evidence="16" type="ORF">Bca52824_020757</name>
</gene>
<evidence type="ECO:0000256" key="2">
    <source>
        <dbReference type="ARBA" id="ARBA00004323"/>
    </source>
</evidence>
<feature type="compositionally biased region" description="Low complexity" evidence="14">
    <location>
        <begin position="1"/>
        <end position="14"/>
    </location>
</feature>
<keyword evidence="4" id="KW-0808">Transferase</keyword>
<dbReference type="CDD" id="cd02537">
    <property type="entry name" value="GT8_Glycogenin"/>
    <property type="match status" value="1"/>
</dbReference>
<evidence type="ECO:0000256" key="1">
    <source>
        <dbReference type="ARBA" id="ARBA00001936"/>
    </source>
</evidence>
<keyword evidence="5 15" id="KW-0812">Transmembrane</keyword>
<protein>
    <recommendedName>
        <fullName evidence="13">Hexosyltransferase</fullName>
        <ecNumber evidence="13">2.4.1.-</ecNumber>
    </recommendedName>
</protein>
<dbReference type="EMBL" id="JAAMPC010000004">
    <property type="protein sequence ID" value="KAG2317635.1"/>
    <property type="molecule type" value="Genomic_DNA"/>
</dbReference>
<dbReference type="InterPro" id="IPR029044">
    <property type="entry name" value="Nucleotide-diphossugar_trans"/>
</dbReference>
<dbReference type="GO" id="GO:0016757">
    <property type="term" value="F:glycosyltransferase activity"/>
    <property type="evidence" value="ECO:0007669"/>
    <property type="project" value="UniProtKB-KW"/>
</dbReference>
<dbReference type="GO" id="GO:0000139">
    <property type="term" value="C:Golgi membrane"/>
    <property type="evidence" value="ECO:0007669"/>
    <property type="project" value="UniProtKB-SubCell"/>
</dbReference>
<dbReference type="FunFam" id="3.90.550.10:FF:000018">
    <property type="entry name" value="Hexosyltransferase"/>
    <property type="match status" value="1"/>
</dbReference>
<evidence type="ECO:0000256" key="10">
    <source>
        <dbReference type="ARBA" id="ARBA00023211"/>
    </source>
</evidence>